<dbReference type="InterPro" id="IPR013528">
    <property type="entry name" value="HMG_CoA_synth_N"/>
</dbReference>
<evidence type="ECO:0000256" key="4">
    <source>
        <dbReference type="PIRSR" id="PIRSR610122-2"/>
    </source>
</evidence>
<keyword evidence="2 5" id="KW-0808">Transferase</keyword>
<name>A0A1Y2H184_9FUNG</name>
<dbReference type="STRING" id="64571.A0A1Y2H184"/>
<dbReference type="OrthoDB" id="1269963at2759"/>
<dbReference type="Gene3D" id="3.40.47.10">
    <property type="match status" value="1"/>
</dbReference>
<dbReference type="CDD" id="cd00827">
    <property type="entry name" value="init_cond_enzymes"/>
    <property type="match status" value="1"/>
</dbReference>
<dbReference type="AlphaFoldDB" id="A0A1Y2H184"/>
<dbReference type="FunCoup" id="A0A1Y2H184">
    <property type="interactions" value="278"/>
</dbReference>
<organism evidence="9 10">
    <name type="scientific">Lobosporangium transversale</name>
    <dbReference type="NCBI Taxonomy" id="64571"/>
    <lineage>
        <taxon>Eukaryota</taxon>
        <taxon>Fungi</taxon>
        <taxon>Fungi incertae sedis</taxon>
        <taxon>Mucoromycota</taxon>
        <taxon>Mortierellomycotina</taxon>
        <taxon>Mortierellomycetes</taxon>
        <taxon>Mortierellales</taxon>
        <taxon>Mortierellaceae</taxon>
        <taxon>Lobosporangium</taxon>
    </lineage>
</organism>
<feature type="active site" description="Proton donor/acceptor" evidence="3">
    <location>
        <position position="291"/>
    </location>
</feature>
<dbReference type="GO" id="GO:0006084">
    <property type="term" value="P:acetyl-CoA metabolic process"/>
    <property type="evidence" value="ECO:0007669"/>
    <property type="project" value="EnsemblFungi"/>
</dbReference>
<gene>
    <name evidence="9" type="ORF">BCR41DRAFT_347969</name>
</gene>
<comment type="caution">
    <text evidence="9">The sequence shown here is derived from an EMBL/GenBank/DDBJ whole genome shotgun (WGS) entry which is preliminary data.</text>
</comment>
<dbReference type="InterPro" id="IPR016039">
    <property type="entry name" value="Thiolase-like"/>
</dbReference>
<evidence type="ECO:0000313" key="10">
    <source>
        <dbReference type="Proteomes" id="UP000193648"/>
    </source>
</evidence>
<reference evidence="9 10" key="1">
    <citation type="submission" date="2016-07" db="EMBL/GenBank/DDBJ databases">
        <title>Pervasive Adenine N6-methylation of Active Genes in Fungi.</title>
        <authorList>
            <consortium name="DOE Joint Genome Institute"/>
            <person name="Mondo S.J."/>
            <person name="Dannebaum R.O."/>
            <person name="Kuo R.C."/>
            <person name="Labutti K."/>
            <person name="Haridas S."/>
            <person name="Kuo A."/>
            <person name="Salamov A."/>
            <person name="Ahrendt S.R."/>
            <person name="Lipzen A."/>
            <person name="Sullivan W."/>
            <person name="Andreopoulos W.B."/>
            <person name="Clum A."/>
            <person name="Lindquist E."/>
            <person name="Daum C."/>
            <person name="Ramamoorthy G.K."/>
            <person name="Gryganskyi A."/>
            <person name="Culley D."/>
            <person name="Magnuson J.K."/>
            <person name="James T.Y."/>
            <person name="O'Malley M.A."/>
            <person name="Stajich J.E."/>
            <person name="Spatafora J.W."/>
            <person name="Visel A."/>
            <person name="Grigoriev I.V."/>
        </authorList>
    </citation>
    <scope>NUCLEOTIDE SEQUENCE [LARGE SCALE GENOMIC DNA]</scope>
    <source>
        <strain evidence="9 10">NRRL 3116</strain>
    </source>
</reference>
<feature type="domain" description="Hydroxymethylglutaryl-coenzyme A synthase N-terminal" evidence="7">
    <location>
        <begin position="42"/>
        <end position="214"/>
    </location>
</feature>
<proteinExistence type="inferred from homology"/>
<dbReference type="NCBIfam" id="TIGR01833">
    <property type="entry name" value="HMG-CoA-S_euk"/>
    <property type="match status" value="1"/>
</dbReference>
<dbReference type="GeneID" id="33565041"/>
<dbReference type="GO" id="GO:0006696">
    <property type="term" value="P:ergosterol biosynthetic process"/>
    <property type="evidence" value="ECO:0007669"/>
    <property type="project" value="EnsemblFungi"/>
</dbReference>
<dbReference type="FunFam" id="3.40.47.10:FF:000008">
    <property type="entry name" value="3-hydroxy-3-methylglutaryl coenzyme A synthase"/>
    <property type="match status" value="1"/>
</dbReference>
<dbReference type="Proteomes" id="UP000193648">
    <property type="component" value="Unassembled WGS sequence"/>
</dbReference>
<dbReference type="PROSITE" id="PS01226">
    <property type="entry name" value="HMG_COA_SYNTHASE"/>
    <property type="match status" value="1"/>
</dbReference>
<feature type="active site" description="Proton donor/acceptor" evidence="3">
    <location>
        <position position="123"/>
    </location>
</feature>
<dbReference type="GO" id="GO:0004421">
    <property type="term" value="F:hydroxymethylglutaryl-CoA synthase activity"/>
    <property type="evidence" value="ECO:0007669"/>
    <property type="project" value="UniProtKB-EC"/>
</dbReference>
<feature type="domain" description="Hydroxymethylglutaryl-coenzyme A synthase C-terminal" evidence="8">
    <location>
        <begin position="215"/>
        <end position="486"/>
    </location>
</feature>
<dbReference type="PANTHER" id="PTHR43323">
    <property type="entry name" value="3-HYDROXY-3-METHYLGLUTARYL COENZYME A SYNTHASE"/>
    <property type="match status" value="1"/>
</dbReference>
<feature type="binding site" evidence="4">
    <location>
        <position position="296"/>
    </location>
    <ligand>
        <name>CoA</name>
        <dbReference type="ChEBI" id="CHEBI:57287"/>
    </ligand>
</feature>
<sequence>MSNLSSLSSSLSEPIHSSTPSSSSSIAASNNMVGSISNTTFPANVGIHALEFYFPSKYVDQAELEQFDGVSAGKYTIGLGQTKMAVCDDREDVNSISLTVVQNLVEKHNISYKDIGYLEVGTESIIDKSKSVKTVLMSLFEESGNYDVEGIDTKNACYGGTAGVFNAVNWIESSSWDGRLALVVAADIASYAEGPARPTGGAGAVAVLIGPNAPIVFDQGVRATHMNHLWDFYKPELASEYPTVDGHFSNTCYIRSVDACYSLFTKKFSKRHSPNPDQLIKNEDLDFVAFHAPNCKLVQKAYGRLAYNDMLQDPENEMYASVKEYAKFGHSEESYYDKNLERAMMQFTKAEYQKKVIPSIYAATNVGNMYTASVWGCLSSLLSATPDENILNKRIGVFSYGSGSAATFFSLKVVGSTEKFRETLDIKARLDNRVKVTPQIFAELLKLREETALLKDYNPIGDISTLAKGTYYLQRIDEKFRRTYGRA</sequence>
<evidence type="ECO:0000313" key="9">
    <source>
        <dbReference type="EMBL" id="ORZ26822.1"/>
    </source>
</evidence>
<evidence type="ECO:0000256" key="2">
    <source>
        <dbReference type="ARBA" id="ARBA00022679"/>
    </source>
</evidence>
<protein>
    <recommendedName>
        <fullName evidence="5">Hydroxymethylglutaryl-CoA synthase</fullName>
        <shortName evidence="5">HMG-CoA synthase</shortName>
        <ecNumber evidence="5">2.3.3.10</ecNumber>
    </recommendedName>
    <alternativeName>
        <fullName evidence="5">3-hydroxy-3-methylglutaryl coenzyme A synthase</fullName>
    </alternativeName>
</protein>
<comment type="similarity">
    <text evidence="1 5">Belongs to the thiolase-like superfamily. HMG-CoA synthase family.</text>
</comment>
<dbReference type="EC" id="2.3.3.10" evidence="5"/>
<comment type="catalytic activity">
    <reaction evidence="5">
        <text>acetoacetyl-CoA + acetyl-CoA + H2O = (3S)-3-hydroxy-3-methylglutaryl-CoA + CoA + H(+)</text>
        <dbReference type="Rhea" id="RHEA:10188"/>
        <dbReference type="ChEBI" id="CHEBI:15377"/>
        <dbReference type="ChEBI" id="CHEBI:15378"/>
        <dbReference type="ChEBI" id="CHEBI:43074"/>
        <dbReference type="ChEBI" id="CHEBI:57286"/>
        <dbReference type="ChEBI" id="CHEBI:57287"/>
        <dbReference type="ChEBI" id="CHEBI:57288"/>
        <dbReference type="EC" id="2.3.3.10"/>
    </reaction>
</comment>
<comment type="function">
    <text evidence="5">Catalyzes the condensation of acetyl-CoA with acetoacetyl-CoA to form HMG-CoA.</text>
</comment>
<evidence type="ECO:0000259" key="8">
    <source>
        <dbReference type="Pfam" id="PF08540"/>
    </source>
</evidence>
<dbReference type="EMBL" id="MCFF01000006">
    <property type="protein sequence ID" value="ORZ26822.1"/>
    <property type="molecule type" value="Genomic_DNA"/>
</dbReference>
<dbReference type="Pfam" id="PF01154">
    <property type="entry name" value="HMG_CoA_synt_N"/>
    <property type="match status" value="1"/>
</dbReference>
<dbReference type="InterPro" id="IPR013746">
    <property type="entry name" value="HMG_CoA_synt_C_dom"/>
</dbReference>
<feature type="region of interest" description="Disordered" evidence="6">
    <location>
        <begin position="1"/>
        <end position="25"/>
    </location>
</feature>
<dbReference type="PANTHER" id="PTHR43323:SF2">
    <property type="entry name" value="HYDROXYMETHYLGLUTARYL-COA SYNTHASE"/>
    <property type="match status" value="1"/>
</dbReference>
<evidence type="ECO:0000256" key="5">
    <source>
        <dbReference type="RuleBase" id="RU364071"/>
    </source>
</evidence>
<accession>A0A1Y2H184</accession>
<dbReference type="InterPro" id="IPR010122">
    <property type="entry name" value="HMG_CoA_synthase_euk"/>
</dbReference>
<dbReference type="SUPFAM" id="SSF53901">
    <property type="entry name" value="Thiolase-like"/>
    <property type="match status" value="2"/>
</dbReference>
<feature type="binding site" evidence="4">
    <location>
        <position position="249"/>
    </location>
    <ligand>
        <name>CoA</name>
        <dbReference type="ChEBI" id="CHEBI:57287"/>
    </ligand>
</feature>
<dbReference type="RefSeq" id="XP_021884585.1">
    <property type="nucleotide sequence ID" value="XM_022023197.1"/>
</dbReference>
<dbReference type="GO" id="GO:0010142">
    <property type="term" value="P:farnesyl diphosphate biosynthetic process, mevalonate pathway"/>
    <property type="evidence" value="ECO:0007669"/>
    <property type="project" value="EnsemblFungi"/>
</dbReference>
<dbReference type="InterPro" id="IPR000590">
    <property type="entry name" value="HMG_CoA_synt_AS"/>
</dbReference>
<evidence type="ECO:0000256" key="1">
    <source>
        <dbReference type="ARBA" id="ARBA00007061"/>
    </source>
</evidence>
<feature type="binding site" evidence="4">
    <location>
        <position position="300"/>
    </location>
    <ligand>
        <name>CoA</name>
        <dbReference type="ChEBI" id="CHEBI:57287"/>
    </ligand>
</feature>
<feature type="active site" description="Acyl-thioester intermediate" evidence="3">
    <location>
        <position position="157"/>
    </location>
</feature>
<evidence type="ECO:0000259" key="7">
    <source>
        <dbReference type="Pfam" id="PF01154"/>
    </source>
</evidence>
<dbReference type="InParanoid" id="A0A1Y2H184"/>
<dbReference type="Pfam" id="PF08540">
    <property type="entry name" value="HMG_CoA_synt_C"/>
    <property type="match status" value="1"/>
</dbReference>
<evidence type="ECO:0000256" key="3">
    <source>
        <dbReference type="PIRSR" id="PIRSR610122-1"/>
    </source>
</evidence>
<keyword evidence="10" id="KW-1185">Reference proteome</keyword>
<evidence type="ECO:0000256" key="6">
    <source>
        <dbReference type="SAM" id="MobiDB-lite"/>
    </source>
</evidence>